<accession>A0AAN4N4W3</accession>
<organism evidence="1 2">
    <name type="scientific">Bacteroides fragilis str. 1007-1-F #10</name>
    <dbReference type="NCBI Taxonomy" id="1339295"/>
    <lineage>
        <taxon>Bacteria</taxon>
        <taxon>Pseudomonadati</taxon>
        <taxon>Bacteroidota</taxon>
        <taxon>Bacteroidia</taxon>
        <taxon>Bacteroidales</taxon>
        <taxon>Bacteroidaceae</taxon>
        <taxon>Bacteroides</taxon>
    </lineage>
</organism>
<evidence type="ECO:0000313" key="1">
    <source>
        <dbReference type="EMBL" id="EYA15850.1"/>
    </source>
</evidence>
<dbReference type="Proteomes" id="UP000022433">
    <property type="component" value="Unassembled WGS sequence"/>
</dbReference>
<evidence type="ECO:0000313" key="2">
    <source>
        <dbReference type="Proteomes" id="UP000022433"/>
    </source>
</evidence>
<sequence length="46" mass="5163">MYPTYTPPTEAAHIAGSETNNFPIAKDFQFAFQDEEDAVSFVGFFI</sequence>
<comment type="caution">
    <text evidence="1">The sequence shown here is derived from an EMBL/GenBank/DDBJ whole genome shotgun (WGS) entry which is preliminary data.</text>
</comment>
<gene>
    <name evidence="1" type="ORF">M104_1145</name>
</gene>
<proteinExistence type="predicted"/>
<dbReference type="EMBL" id="JGEA01000014">
    <property type="protein sequence ID" value="EYA15850.1"/>
    <property type="molecule type" value="Genomic_DNA"/>
</dbReference>
<name>A0AAN4N4W3_BACFG</name>
<dbReference type="AlphaFoldDB" id="A0AAN4N4W3"/>
<protein>
    <submittedName>
        <fullName evidence="1">Uncharacterized protein</fullName>
    </submittedName>
</protein>
<reference evidence="1 2" key="1">
    <citation type="submission" date="2014-02" db="EMBL/GenBank/DDBJ databases">
        <authorList>
            <person name="Sears C."/>
            <person name="Carroll K."/>
            <person name="Sack B.R."/>
            <person name="Qadri F."/>
            <person name="Myers L.L."/>
            <person name="Chung G.-T."/>
            <person name="Escheverria P."/>
            <person name="Fraser C.M."/>
            <person name="Sadzewicz L."/>
            <person name="Shefchek K.A."/>
            <person name="Tallon L."/>
            <person name="Das S.P."/>
            <person name="Daugherty S."/>
            <person name="Mongodin E.F."/>
        </authorList>
    </citation>
    <scope>NUCLEOTIDE SEQUENCE [LARGE SCALE GENOMIC DNA]</scope>
    <source>
        <strain evidence="1 2">1007-1-F #10</strain>
    </source>
</reference>